<dbReference type="RefSeq" id="WP_250431207.1">
    <property type="nucleotide sequence ID" value="NZ_JALPRR010000003.1"/>
</dbReference>
<reference evidence="3" key="1">
    <citation type="journal article" date="2019" name="Int. J. Syst. Evol. Microbiol.">
        <title>The Global Catalogue of Microorganisms (GCM) 10K type strain sequencing project: providing services to taxonomists for standard genome sequencing and annotation.</title>
        <authorList>
            <consortium name="The Broad Institute Genomics Platform"/>
            <consortium name="The Broad Institute Genome Sequencing Center for Infectious Disease"/>
            <person name="Wu L."/>
            <person name="Ma J."/>
        </authorList>
    </citation>
    <scope>NUCLEOTIDE SEQUENCE [LARGE SCALE GENOMIC DNA]</scope>
    <source>
        <strain evidence="3">CGMCC 4.1782</strain>
    </source>
</reference>
<comment type="caution">
    <text evidence="2">The sequence shown here is derived from an EMBL/GenBank/DDBJ whole genome shotgun (WGS) entry which is preliminary data.</text>
</comment>
<dbReference type="InterPro" id="IPR024775">
    <property type="entry name" value="DinB-like"/>
</dbReference>
<dbReference type="Gene3D" id="1.20.120.450">
    <property type="entry name" value="dinb family like domain"/>
    <property type="match status" value="1"/>
</dbReference>
<accession>A0ABW5D1B8</accession>
<dbReference type="SUPFAM" id="SSF109854">
    <property type="entry name" value="DinB/YfiT-like putative metalloenzymes"/>
    <property type="match status" value="1"/>
</dbReference>
<dbReference type="Pfam" id="PF12867">
    <property type="entry name" value="DinB_2"/>
    <property type="match status" value="1"/>
</dbReference>
<dbReference type="EMBL" id="JBHUIM010000002">
    <property type="protein sequence ID" value="MFD2247939.1"/>
    <property type="molecule type" value="Genomic_DNA"/>
</dbReference>
<sequence length="149" mass="16859">MTTKFLLQQWAEGRIRFSNLLPAITAADLSKKLAPAPNSIGFLMRHIAEVELLYAKNIFKAPNVKVIAKTVIEKQDNGQWTNLEELINLQQYAYKQLQEAIALQSDDSWDEKIATKEFGERTKAEALGRITTHTAYHTGQIALILKYGQ</sequence>
<dbReference type="InterPro" id="IPR034660">
    <property type="entry name" value="DinB/YfiT-like"/>
</dbReference>
<keyword evidence="3" id="KW-1185">Reference proteome</keyword>
<feature type="domain" description="DinB-like" evidence="1">
    <location>
        <begin position="10"/>
        <end position="141"/>
    </location>
</feature>
<protein>
    <submittedName>
        <fullName evidence="2">DinB family protein</fullName>
    </submittedName>
</protein>
<evidence type="ECO:0000313" key="3">
    <source>
        <dbReference type="Proteomes" id="UP001597374"/>
    </source>
</evidence>
<proteinExistence type="predicted"/>
<gene>
    <name evidence="2" type="ORF">ACFSKP_16850</name>
</gene>
<name>A0ABW5D1B8_9BACT</name>
<dbReference type="Proteomes" id="UP001597374">
    <property type="component" value="Unassembled WGS sequence"/>
</dbReference>
<evidence type="ECO:0000313" key="2">
    <source>
        <dbReference type="EMBL" id="MFD2247939.1"/>
    </source>
</evidence>
<evidence type="ECO:0000259" key="1">
    <source>
        <dbReference type="Pfam" id="PF12867"/>
    </source>
</evidence>
<organism evidence="2 3">
    <name type="scientific">Pontibacter ruber</name>
    <dbReference type="NCBI Taxonomy" id="1343895"/>
    <lineage>
        <taxon>Bacteria</taxon>
        <taxon>Pseudomonadati</taxon>
        <taxon>Bacteroidota</taxon>
        <taxon>Cytophagia</taxon>
        <taxon>Cytophagales</taxon>
        <taxon>Hymenobacteraceae</taxon>
        <taxon>Pontibacter</taxon>
    </lineage>
</organism>